<accession>A0ABV0ZSL1</accession>
<sequence length="130" mass="14678">MCPAQRYTSPCPQTQPDRHHRAPRPQQNPRPHTKMGLTHPARGPRPAASTRGQHPPPRPRNHTDTPHHGHCNDSPGRNIIQLSSTTTTQSIRELVTPHPRKGLQPTIKITIQYNVLPDLVTKFKISTHLF</sequence>
<feature type="compositionally biased region" description="Low complexity" evidence="1">
    <location>
        <begin position="79"/>
        <end position="89"/>
    </location>
</feature>
<keyword evidence="3" id="KW-1185">Reference proteome</keyword>
<feature type="region of interest" description="Disordered" evidence="1">
    <location>
        <begin position="1"/>
        <end position="89"/>
    </location>
</feature>
<protein>
    <submittedName>
        <fullName evidence="2">Uncharacterized protein</fullName>
    </submittedName>
</protein>
<proteinExistence type="predicted"/>
<comment type="caution">
    <text evidence="2">The sequence shown here is derived from an EMBL/GenBank/DDBJ whole genome shotgun (WGS) entry which is preliminary data.</text>
</comment>
<dbReference type="EMBL" id="JAHRIP010071920">
    <property type="protein sequence ID" value="MEQ2309282.1"/>
    <property type="molecule type" value="Genomic_DNA"/>
</dbReference>
<organism evidence="2 3">
    <name type="scientific">Ameca splendens</name>
    <dbReference type="NCBI Taxonomy" id="208324"/>
    <lineage>
        <taxon>Eukaryota</taxon>
        <taxon>Metazoa</taxon>
        <taxon>Chordata</taxon>
        <taxon>Craniata</taxon>
        <taxon>Vertebrata</taxon>
        <taxon>Euteleostomi</taxon>
        <taxon>Actinopterygii</taxon>
        <taxon>Neopterygii</taxon>
        <taxon>Teleostei</taxon>
        <taxon>Neoteleostei</taxon>
        <taxon>Acanthomorphata</taxon>
        <taxon>Ovalentaria</taxon>
        <taxon>Atherinomorphae</taxon>
        <taxon>Cyprinodontiformes</taxon>
        <taxon>Goodeidae</taxon>
        <taxon>Ameca</taxon>
    </lineage>
</organism>
<feature type="compositionally biased region" description="Polar residues" evidence="1">
    <location>
        <begin position="1"/>
        <end position="15"/>
    </location>
</feature>
<evidence type="ECO:0000313" key="3">
    <source>
        <dbReference type="Proteomes" id="UP001469553"/>
    </source>
</evidence>
<reference evidence="2 3" key="1">
    <citation type="submission" date="2021-06" db="EMBL/GenBank/DDBJ databases">
        <authorList>
            <person name="Palmer J.M."/>
        </authorList>
    </citation>
    <scope>NUCLEOTIDE SEQUENCE [LARGE SCALE GENOMIC DNA]</scope>
    <source>
        <strain evidence="2 3">AS_MEX2019</strain>
        <tissue evidence="2">Muscle</tissue>
    </source>
</reference>
<gene>
    <name evidence="2" type="ORF">AMECASPLE_037035</name>
</gene>
<feature type="compositionally biased region" description="Basic and acidic residues" evidence="1">
    <location>
        <begin position="61"/>
        <end position="71"/>
    </location>
</feature>
<dbReference type="Proteomes" id="UP001469553">
    <property type="component" value="Unassembled WGS sequence"/>
</dbReference>
<evidence type="ECO:0000313" key="2">
    <source>
        <dbReference type="EMBL" id="MEQ2309282.1"/>
    </source>
</evidence>
<evidence type="ECO:0000256" key="1">
    <source>
        <dbReference type="SAM" id="MobiDB-lite"/>
    </source>
</evidence>
<name>A0ABV0ZSL1_9TELE</name>